<protein>
    <submittedName>
        <fullName evidence="3">DUF5689 domain-containing protein</fullName>
    </submittedName>
</protein>
<comment type="caution">
    <text evidence="3">The sequence shown here is derived from an EMBL/GenBank/DDBJ whole genome shotgun (WGS) entry which is preliminary data.</text>
</comment>
<dbReference type="Proteomes" id="UP001594288">
    <property type="component" value="Unassembled WGS sequence"/>
</dbReference>
<sequence length="240" mass="25446">MRAIVLFALVSLFVASVAFAQVPIIDVRNALDATCYPGNLGALVTIEGLVVCGTELGSAGPAFIEDDTAGIGFYFYPQPFLTGDYVTLSAYVDQFNGLLQLADEPGTGTAPTWTILSSGNPVTPHVLTIPEIGEENEGKLVRFECVFFHDAGAVWAGSHTFEDADGNLGTVYIDSSTGMRDGTIPSGLVILTGCHGQYDSTGPDYCDEGYQIMPRGFDDIVEGASSTEGVTWGGVKTMYR</sequence>
<reference evidence="3 4" key="1">
    <citation type="submission" date="2024-09" db="EMBL/GenBank/DDBJ databases">
        <authorList>
            <person name="D'Angelo T."/>
        </authorList>
    </citation>
    <scope>NUCLEOTIDE SEQUENCE [LARGE SCALE GENOMIC DNA]</scope>
    <source>
        <strain evidence="3">SAG AM-311-F02</strain>
    </source>
</reference>
<evidence type="ECO:0000313" key="3">
    <source>
        <dbReference type="EMBL" id="MFC1799721.1"/>
    </source>
</evidence>
<accession>A0ABV6YNS8</accession>
<evidence type="ECO:0000259" key="2">
    <source>
        <dbReference type="Pfam" id="PF18942"/>
    </source>
</evidence>
<feature type="signal peptide" evidence="1">
    <location>
        <begin position="1"/>
        <end position="20"/>
    </location>
</feature>
<dbReference type="EMBL" id="JBHPEI010000025">
    <property type="protein sequence ID" value="MFC1799721.1"/>
    <property type="molecule type" value="Genomic_DNA"/>
</dbReference>
<dbReference type="InterPro" id="IPR043744">
    <property type="entry name" value="DUF5689"/>
</dbReference>
<dbReference type="Pfam" id="PF18942">
    <property type="entry name" value="DUF5689"/>
    <property type="match status" value="1"/>
</dbReference>
<keyword evidence="4" id="KW-1185">Reference proteome</keyword>
<name>A0ABV6YNS8_UNCEI</name>
<organism evidence="3 4">
    <name type="scientific">Eiseniibacteriota bacterium</name>
    <dbReference type="NCBI Taxonomy" id="2212470"/>
    <lineage>
        <taxon>Bacteria</taxon>
        <taxon>Candidatus Eiseniibacteriota</taxon>
    </lineage>
</organism>
<gene>
    <name evidence="3" type="ORF">ACFL2Z_02275</name>
</gene>
<evidence type="ECO:0000256" key="1">
    <source>
        <dbReference type="SAM" id="SignalP"/>
    </source>
</evidence>
<feature type="chain" id="PRO_5045809017" evidence="1">
    <location>
        <begin position="21"/>
        <end position="240"/>
    </location>
</feature>
<keyword evidence="1" id="KW-0732">Signal</keyword>
<evidence type="ECO:0000313" key="4">
    <source>
        <dbReference type="Proteomes" id="UP001594288"/>
    </source>
</evidence>
<feature type="domain" description="DUF5689" evidence="2">
    <location>
        <begin position="90"/>
        <end position="220"/>
    </location>
</feature>
<proteinExistence type="predicted"/>